<evidence type="ECO:0000313" key="1">
    <source>
        <dbReference type="EMBL" id="MFD3002831.1"/>
    </source>
</evidence>
<keyword evidence="2" id="KW-1185">Reference proteome</keyword>
<sequence length="113" mass="12737">MEDKVELTSMVSILSKLRKEGIKLDFFVSDDGRLCTMGSNEYFTPDQLQIVNFYRFEGETNPEDMAILYVLETDTGVKGTISSGYGPYADESVETFMKQVQDLGKDLDKAGRK</sequence>
<protein>
    <recommendedName>
        <fullName evidence="3">Phosphoribosylpyrophosphate synthetase</fullName>
    </recommendedName>
</protein>
<reference evidence="2" key="1">
    <citation type="journal article" date="2019" name="Int. J. Syst. Evol. Microbiol.">
        <title>The Global Catalogue of Microorganisms (GCM) 10K type strain sequencing project: providing services to taxonomists for standard genome sequencing and annotation.</title>
        <authorList>
            <consortium name="The Broad Institute Genomics Platform"/>
            <consortium name="The Broad Institute Genome Sequencing Center for Infectious Disease"/>
            <person name="Wu L."/>
            <person name="Ma J."/>
        </authorList>
    </citation>
    <scope>NUCLEOTIDE SEQUENCE [LARGE SCALE GENOMIC DNA]</scope>
    <source>
        <strain evidence="2">KCTC 23984</strain>
    </source>
</reference>
<evidence type="ECO:0008006" key="3">
    <source>
        <dbReference type="Google" id="ProtNLM"/>
    </source>
</evidence>
<gene>
    <name evidence="1" type="ORF">ACFS7Z_20855</name>
</gene>
<dbReference type="RefSeq" id="WP_377488989.1">
    <property type="nucleotide sequence ID" value="NZ_JBHUOX010000020.1"/>
</dbReference>
<dbReference type="Proteomes" id="UP001597641">
    <property type="component" value="Unassembled WGS sequence"/>
</dbReference>
<proteinExistence type="predicted"/>
<organism evidence="1 2">
    <name type="scientific">Pontibacter toksunensis</name>
    <dbReference type="NCBI Taxonomy" id="1332631"/>
    <lineage>
        <taxon>Bacteria</taxon>
        <taxon>Pseudomonadati</taxon>
        <taxon>Bacteroidota</taxon>
        <taxon>Cytophagia</taxon>
        <taxon>Cytophagales</taxon>
        <taxon>Hymenobacteraceae</taxon>
        <taxon>Pontibacter</taxon>
    </lineage>
</organism>
<name>A0ABW6C0W3_9BACT</name>
<accession>A0ABW6C0W3</accession>
<comment type="caution">
    <text evidence="1">The sequence shown here is derived from an EMBL/GenBank/DDBJ whole genome shotgun (WGS) entry which is preliminary data.</text>
</comment>
<dbReference type="EMBL" id="JBHUOX010000020">
    <property type="protein sequence ID" value="MFD3002831.1"/>
    <property type="molecule type" value="Genomic_DNA"/>
</dbReference>
<evidence type="ECO:0000313" key="2">
    <source>
        <dbReference type="Proteomes" id="UP001597641"/>
    </source>
</evidence>